<feature type="region of interest" description="Disordered" evidence="1">
    <location>
        <begin position="956"/>
        <end position="992"/>
    </location>
</feature>
<dbReference type="GO" id="GO:0070898">
    <property type="term" value="P:RNA polymerase III preinitiation complex assembly"/>
    <property type="evidence" value="ECO:0007669"/>
    <property type="project" value="TreeGrafter"/>
</dbReference>
<dbReference type="InterPro" id="IPR017884">
    <property type="entry name" value="SANT_dom"/>
</dbReference>
<evidence type="ECO:0000313" key="3">
    <source>
        <dbReference type="Proteomes" id="UP000504607"/>
    </source>
</evidence>
<dbReference type="PANTHER" id="PTHR22929">
    <property type="entry name" value="RNA POLYMERASE III TRANSCRIPTION INITIATION FACTOR B"/>
    <property type="match status" value="1"/>
</dbReference>
<sequence>MGTFFFSNSHSFTVFGLLFSPFSGRSPATSSSYKPRRRPSTEMDNMIPDLDSIDDILLPPPVATEQTLGKFRPKLHAKTTKMTPVSSSISDSTQPIQLKDSYPDPKHQEHSSVPPLRIADLYTIASNNHVTQESVSQSKTMNSEDLISNIDNGEGLQQDQRNSGEDADMFFSTDSLDNLLQPTSTNARAMGRFKPKAMQPQNKKLVTPSSAVLGVDKSVSSLNLKSSSSSLEAVPSKLHTTQEPLSLINESVVHYEASQCGVAISEKGKNSQSDLDKSEAEAGAVISGMDSLDDILFLPDRTSDSADHPEASHCKDLHIDGEKEEASQHDQERPVESADTFFSTESLDDSFQHGPTIVSYQDGPHVAQSDGNFQAIPEKPAEEIMMMPFGMKSLDDISFSPSAAAVKQVGKFQPKLASRPKGGKAKSVSFALPNASETTAPSVETCSEGNFTRTDPPIGDVMNDGYLDNHQQSSSVNYDFNGDFQMDDGKLEEEDISESSGLESFNTLLSLPMSTAARSVGKFQPKPSARTENVKSNASAVQTGAMECVQCECDSLPPEAESLEVHASGFPAHSLVDSAMPMPSELAQEQAELSETCTLEAATLGGRKTTQTIEISSERDNHVSGEREPTELLQDICVEAHSPNVEELTQLIQEEKHNSETVEDIAASKPSRKLRKQIYMHGTGKPEGGSDEDQSDDEYRGEDVPKKKRVPKKSKGKMTEKKKSGKKRKRASGKPDSISEELPKKRFPRGTRRKRRQVNKVLLETPEDEIDRRQLRIKDLIMLAEAKERISSKEAATLRKSFPNQSSTGSFPSRTYLDEGNLFGEEEEQNLDGEGNHNIQPNSTKLNYHSYMNRPQSVRWSKADTELFYQAIRQFGTDFAMIQQLFPNRTRHQVKLKFKNEERKHPLQVHDALVHRSKDHAHFERVILQLQTQAEQNSHKETTGDPQTASQDVAGEYEEEGGKLNKEEEANGWGGEVRSPADSDWKFEAPDQPELAEYESVYDWDAGASYPHDMEKDTFTEF</sequence>
<feature type="compositionally biased region" description="Basic and acidic residues" evidence="1">
    <location>
        <begin position="960"/>
        <end position="969"/>
    </location>
</feature>
<dbReference type="GO" id="GO:0000126">
    <property type="term" value="C:transcription factor TFIIIB complex"/>
    <property type="evidence" value="ECO:0007669"/>
    <property type="project" value="TreeGrafter"/>
</dbReference>
<feature type="compositionally biased region" description="Basic residues" evidence="1">
    <location>
        <begin position="706"/>
        <end position="716"/>
    </location>
</feature>
<dbReference type="SMART" id="SM00717">
    <property type="entry name" value="SANT"/>
    <property type="match status" value="1"/>
</dbReference>
<gene>
    <name evidence="4" type="primary">LOC105056239</name>
</gene>
<dbReference type="KEGG" id="egu:105056239"/>
<dbReference type="RefSeq" id="XP_010936671.2">
    <property type="nucleotide sequence ID" value="XM_010938369.3"/>
</dbReference>
<dbReference type="Pfam" id="PF15963">
    <property type="entry name" value="Myb_DNA-bind_7"/>
    <property type="match status" value="1"/>
</dbReference>
<dbReference type="CDD" id="cd00167">
    <property type="entry name" value="SANT"/>
    <property type="match status" value="1"/>
</dbReference>
<feature type="region of interest" description="Disordered" evidence="1">
    <location>
        <begin position="655"/>
        <end position="674"/>
    </location>
</feature>
<reference evidence="4" key="1">
    <citation type="submission" date="2025-08" db="UniProtKB">
        <authorList>
            <consortium name="RefSeq"/>
        </authorList>
    </citation>
    <scope>IDENTIFICATION</scope>
</reference>
<evidence type="ECO:0000256" key="1">
    <source>
        <dbReference type="SAM" id="MobiDB-lite"/>
    </source>
</evidence>
<feature type="compositionally biased region" description="Basic residues" evidence="1">
    <location>
        <begin position="745"/>
        <end position="758"/>
    </location>
</feature>
<accession>A0A6I9SBH3</accession>
<protein>
    <submittedName>
        <fullName evidence="4">Uncharacterized protein LOC105056239 isoform X1</fullName>
    </submittedName>
</protein>
<feature type="region of interest" description="Disordered" evidence="1">
    <location>
        <begin position="680"/>
        <end position="759"/>
    </location>
</feature>
<keyword evidence="3" id="KW-1185">Reference proteome</keyword>
<dbReference type="FunFam" id="1.20.58.1880:FF:000007">
    <property type="entry name" value="Homeodomain-like superfamily protein"/>
    <property type="match status" value="1"/>
</dbReference>
<dbReference type="Proteomes" id="UP000504607">
    <property type="component" value="Chromosome 13"/>
</dbReference>
<organism evidence="3 4">
    <name type="scientific">Elaeis guineensis var. tenera</name>
    <name type="common">Oil palm</name>
    <dbReference type="NCBI Taxonomy" id="51953"/>
    <lineage>
        <taxon>Eukaryota</taxon>
        <taxon>Viridiplantae</taxon>
        <taxon>Streptophyta</taxon>
        <taxon>Embryophyta</taxon>
        <taxon>Tracheophyta</taxon>
        <taxon>Spermatophyta</taxon>
        <taxon>Magnoliopsida</taxon>
        <taxon>Liliopsida</taxon>
        <taxon>Arecaceae</taxon>
        <taxon>Arecoideae</taxon>
        <taxon>Cocoseae</taxon>
        <taxon>Elaeidinae</taxon>
        <taxon>Elaeis</taxon>
    </lineage>
</organism>
<dbReference type="AlphaFoldDB" id="A0A6I9SBH3"/>
<feature type="domain" description="SANT" evidence="2">
    <location>
        <begin position="855"/>
        <end position="906"/>
    </location>
</feature>
<dbReference type="InterPro" id="IPR001005">
    <property type="entry name" value="SANT/Myb"/>
</dbReference>
<dbReference type="Gene3D" id="1.20.58.1880">
    <property type="match status" value="1"/>
</dbReference>
<dbReference type="InterPro" id="IPR009057">
    <property type="entry name" value="Homeodomain-like_sf"/>
</dbReference>
<dbReference type="InParanoid" id="A0A6I9SBH3"/>
<evidence type="ECO:0000313" key="4">
    <source>
        <dbReference type="RefSeq" id="XP_010936671.2"/>
    </source>
</evidence>
<dbReference type="GeneID" id="105056239"/>
<dbReference type="GO" id="GO:0001156">
    <property type="term" value="F:TFIIIC-class transcription factor complex binding"/>
    <property type="evidence" value="ECO:0007669"/>
    <property type="project" value="TreeGrafter"/>
</dbReference>
<feature type="compositionally biased region" description="Basic and acidic residues" evidence="1">
    <location>
        <begin position="101"/>
        <end position="110"/>
    </location>
</feature>
<dbReference type="SUPFAM" id="SSF46689">
    <property type="entry name" value="Homeodomain-like"/>
    <property type="match status" value="1"/>
</dbReference>
<evidence type="ECO:0000259" key="2">
    <source>
        <dbReference type="PROSITE" id="PS51293"/>
    </source>
</evidence>
<proteinExistence type="predicted"/>
<feature type="region of interest" description="Disordered" evidence="1">
    <location>
        <begin position="78"/>
        <end position="112"/>
    </location>
</feature>
<feature type="compositionally biased region" description="Basic and acidic residues" evidence="1">
    <location>
        <begin position="979"/>
        <end position="989"/>
    </location>
</feature>
<dbReference type="PANTHER" id="PTHR22929:SF0">
    <property type="entry name" value="TRANSCRIPTION FACTOR TFIIIB COMPONENT B'' HOMOLOG"/>
    <property type="match status" value="1"/>
</dbReference>
<feature type="compositionally biased region" description="Basic residues" evidence="1">
    <location>
        <begin position="723"/>
        <end position="732"/>
    </location>
</feature>
<name>A0A6I9SBH3_ELAGV</name>
<dbReference type="InterPro" id="IPR039467">
    <property type="entry name" value="TFIIIB_B''_Myb"/>
</dbReference>
<dbReference type="PROSITE" id="PS51293">
    <property type="entry name" value="SANT"/>
    <property type="match status" value="1"/>
</dbReference>
<dbReference type="OrthoDB" id="272624at2759"/>
<feature type="compositionally biased region" description="Polar residues" evidence="1">
    <location>
        <begin position="80"/>
        <end position="96"/>
    </location>
</feature>